<dbReference type="Pfam" id="PF13408">
    <property type="entry name" value="Zn_ribbon_recom"/>
    <property type="match status" value="1"/>
</dbReference>
<feature type="domain" description="Recombinase" evidence="3">
    <location>
        <begin position="183"/>
        <end position="328"/>
    </location>
</feature>
<dbReference type="Pfam" id="PF00239">
    <property type="entry name" value="Resolvase"/>
    <property type="match status" value="1"/>
</dbReference>
<dbReference type="InterPro" id="IPR025827">
    <property type="entry name" value="Zn_ribbon_recom_dom"/>
</dbReference>
<dbReference type="Gene3D" id="3.90.1750.20">
    <property type="entry name" value="Putative Large Serine Recombinase, Chain B, Domain 2"/>
    <property type="match status" value="1"/>
</dbReference>
<sequence length="569" mass="66482">MARVRKKSKVQQPRQKIWKIAIYIRLSKDDGHDESLSVTNQRKIIQEYLDRTFIGEYVLVDYYIDDGQSGTTDYERINFQRMIRDIETSKVDCIICKTLARAFRNYADQGYFLERIFPLYNVRFISIGDPAIDTYIQPEVIQGLEVPMAGLLNDRYAARISNDIRRTFDTKRRNGEFIGAFAPYGYQKNPNNKNHLIIDEEAAQVVRNIYHWYVYDGMSKSGIVKHLNELGIPSPSVYKKHKGFNHRTPNDAKNDGMWSIGTIGRILINKMYIGTMVQGQQRVISYKIHDKITPPEDEWFVVENTHDPIIEKSLFEKAQSLQKRDTRTAPDEKNVHLFSGFLRCPDCRMGMTRKFYRRQTKSGLKEYAYYVCSTYAVKHRGKCTRHSMSIEDITEAVLRAIQAQIALVDDMTTIIQAINKQPIVRTKSKQLEQLYKAKQQELEKITAVTDNLYMDWKTGDITKADYLRMKTKFEQKVDEVTQVISNLETEMATVQKGIGVNHPYLQTFLKYRNIQTLDRGLLVELVDTIYIHENNEITIQFNFADQHQHMLEFIQQNKTQYMAIENQVM</sequence>
<dbReference type="PROSITE" id="PS51737">
    <property type="entry name" value="RECOMBINASE_DNA_BIND"/>
    <property type="match status" value="1"/>
</dbReference>
<dbReference type="SUPFAM" id="SSF53041">
    <property type="entry name" value="Resolvase-like"/>
    <property type="match status" value="1"/>
</dbReference>
<evidence type="ECO:0000256" key="1">
    <source>
        <dbReference type="SAM" id="Coils"/>
    </source>
</evidence>
<dbReference type="PROSITE" id="PS51736">
    <property type="entry name" value="RECOMBINASES_3"/>
    <property type="match status" value="1"/>
</dbReference>
<dbReference type="Proteomes" id="UP001065593">
    <property type="component" value="Unassembled WGS sequence"/>
</dbReference>
<dbReference type="InterPro" id="IPR036162">
    <property type="entry name" value="Resolvase-like_N_sf"/>
</dbReference>
<keyword evidence="1" id="KW-0175">Coiled coil</keyword>
<dbReference type="PANTHER" id="PTHR30461">
    <property type="entry name" value="DNA-INVERTASE FROM LAMBDOID PROPHAGE"/>
    <property type="match status" value="1"/>
</dbReference>
<dbReference type="RefSeq" id="WP_264986855.1">
    <property type="nucleotide sequence ID" value="NZ_BRZA01000001.1"/>
</dbReference>
<dbReference type="InterPro" id="IPR050639">
    <property type="entry name" value="SSR_resolvase"/>
</dbReference>
<evidence type="ECO:0000259" key="2">
    <source>
        <dbReference type="PROSITE" id="PS51736"/>
    </source>
</evidence>
<accession>A0ABQ5NFK9</accession>
<dbReference type="SMART" id="SM00857">
    <property type="entry name" value="Resolvase"/>
    <property type="match status" value="1"/>
</dbReference>
<evidence type="ECO:0000313" key="5">
    <source>
        <dbReference type="Proteomes" id="UP001065593"/>
    </source>
</evidence>
<dbReference type="Pfam" id="PF07508">
    <property type="entry name" value="Recombinase"/>
    <property type="match status" value="1"/>
</dbReference>
<protein>
    <submittedName>
        <fullName evidence="4">Recombinase</fullName>
    </submittedName>
</protein>
<gene>
    <name evidence="4" type="ORF">LYSBPC_02480</name>
</gene>
<evidence type="ECO:0000313" key="4">
    <source>
        <dbReference type="EMBL" id="GLC87121.1"/>
    </source>
</evidence>
<feature type="coiled-coil region" evidence="1">
    <location>
        <begin position="428"/>
        <end position="490"/>
    </location>
</feature>
<evidence type="ECO:0000259" key="3">
    <source>
        <dbReference type="PROSITE" id="PS51737"/>
    </source>
</evidence>
<dbReference type="EMBL" id="BRZA01000001">
    <property type="protein sequence ID" value="GLC87121.1"/>
    <property type="molecule type" value="Genomic_DNA"/>
</dbReference>
<organism evidence="4 5">
    <name type="scientific">Lysinibacillus piscis</name>
    <dbReference type="NCBI Taxonomy" id="2518931"/>
    <lineage>
        <taxon>Bacteria</taxon>
        <taxon>Bacillati</taxon>
        <taxon>Bacillota</taxon>
        <taxon>Bacilli</taxon>
        <taxon>Bacillales</taxon>
        <taxon>Bacillaceae</taxon>
        <taxon>Lysinibacillus</taxon>
    </lineage>
</organism>
<dbReference type="Gene3D" id="3.40.50.1390">
    <property type="entry name" value="Resolvase, N-terminal catalytic domain"/>
    <property type="match status" value="1"/>
</dbReference>
<dbReference type="InterPro" id="IPR006119">
    <property type="entry name" value="Resolv_N"/>
</dbReference>
<dbReference type="InterPro" id="IPR011109">
    <property type="entry name" value="DNA_bind_recombinase_dom"/>
</dbReference>
<dbReference type="PANTHER" id="PTHR30461:SF23">
    <property type="entry name" value="DNA RECOMBINASE-RELATED"/>
    <property type="match status" value="1"/>
</dbReference>
<feature type="domain" description="Resolvase/invertase-type recombinase catalytic" evidence="2">
    <location>
        <begin position="19"/>
        <end position="175"/>
    </location>
</feature>
<proteinExistence type="predicted"/>
<keyword evidence="5" id="KW-1185">Reference proteome</keyword>
<comment type="caution">
    <text evidence="4">The sequence shown here is derived from an EMBL/GenBank/DDBJ whole genome shotgun (WGS) entry which is preliminary data.</text>
</comment>
<dbReference type="InterPro" id="IPR038109">
    <property type="entry name" value="DNA_bind_recomb_sf"/>
</dbReference>
<name>A0ABQ5NFK9_9BACI</name>
<reference evidence="4" key="1">
    <citation type="submission" date="2022-08" db="EMBL/GenBank/DDBJ databases">
        <title>Draft genome sequence of Lysinibacillus sp. strain KH24.</title>
        <authorList>
            <person name="Kanbe H."/>
            <person name="Itoh H."/>
        </authorList>
    </citation>
    <scope>NUCLEOTIDE SEQUENCE</scope>
    <source>
        <strain evidence="4">KH24</strain>
    </source>
</reference>